<proteinExistence type="predicted"/>
<evidence type="ECO:0000313" key="2">
    <source>
        <dbReference type="Proteomes" id="UP000224854"/>
    </source>
</evidence>
<dbReference type="OrthoDB" id="4924929at2759"/>
<evidence type="ECO:0000313" key="1">
    <source>
        <dbReference type="EMBL" id="PHH83205.1"/>
    </source>
</evidence>
<protein>
    <submittedName>
        <fullName evidence="1">Uncharacterized protein</fullName>
    </submittedName>
</protein>
<dbReference type="AlphaFoldDB" id="A0A2C5ZMF9"/>
<keyword evidence="2" id="KW-1185">Reference proteome</keyword>
<reference evidence="1 2" key="1">
    <citation type="submission" date="2017-06" db="EMBL/GenBank/DDBJ databases">
        <title>Ant-infecting Ophiocordyceps genomes reveal a high diversity of potential behavioral manipulation genes and a possible major role for enterotoxins.</title>
        <authorList>
            <person name="De Bekker C."/>
            <person name="Evans H.C."/>
            <person name="Brachmann A."/>
            <person name="Hughes D.P."/>
        </authorList>
    </citation>
    <scope>NUCLEOTIDE SEQUENCE [LARGE SCALE GENOMIC DNA]</scope>
    <source>
        <strain evidence="1 2">1348a</strain>
    </source>
</reference>
<dbReference type="EMBL" id="NJEU01000023">
    <property type="protein sequence ID" value="PHH83205.1"/>
    <property type="molecule type" value="Genomic_DNA"/>
</dbReference>
<name>A0A2C5ZMF9_9HYPO</name>
<accession>A0A2C5ZMF9</accession>
<comment type="caution">
    <text evidence="1">The sequence shown here is derived from an EMBL/GenBank/DDBJ whole genome shotgun (WGS) entry which is preliminary data.</text>
</comment>
<gene>
    <name evidence="1" type="ORF">CDD82_3130</name>
</gene>
<sequence length="228" mass="26607">MLWEELSGPRKHVYLLLNNLHALPRPSKSTDKLLSYINKIVRPDVENSSRLPPSTRWFITSRKVDFIDKELDVRGKRHINLTDYKYDEQIKREMDMYVKSGLDRLAKKKSTQWIDDLESLLMHLWQAVLESNADAVLNIKEMLRTLVLAYDEPTDLELAMLAGFALKEEWETKLSDLVRKCKPLLRTREVRVSGFEYTVVGFASAAVKKHLIDHSKELLGLNDEERRL</sequence>
<dbReference type="Proteomes" id="UP000224854">
    <property type="component" value="Unassembled WGS sequence"/>
</dbReference>
<organism evidence="1 2">
    <name type="scientific">Ophiocordyceps australis</name>
    <dbReference type="NCBI Taxonomy" id="1399860"/>
    <lineage>
        <taxon>Eukaryota</taxon>
        <taxon>Fungi</taxon>
        <taxon>Dikarya</taxon>
        <taxon>Ascomycota</taxon>
        <taxon>Pezizomycotina</taxon>
        <taxon>Sordariomycetes</taxon>
        <taxon>Hypocreomycetidae</taxon>
        <taxon>Hypocreales</taxon>
        <taxon>Ophiocordycipitaceae</taxon>
        <taxon>Ophiocordyceps</taxon>
    </lineage>
</organism>